<evidence type="ECO:0000313" key="8">
    <source>
        <dbReference type="EMBL" id="MDP0589652.1"/>
    </source>
</evidence>
<proteinExistence type="predicted"/>
<keyword evidence="9" id="KW-1185">Reference proteome</keyword>
<keyword evidence="5 7" id="KW-0472">Membrane</keyword>
<dbReference type="PROSITE" id="PS50068">
    <property type="entry name" value="LDLRA_2"/>
    <property type="match status" value="2"/>
</dbReference>
<organism evidence="8 9">
    <name type="scientific">Candidatus Endonucleibacter bathymodioli</name>
    <dbReference type="NCBI Taxonomy" id="539814"/>
    <lineage>
        <taxon>Bacteria</taxon>
        <taxon>Pseudomonadati</taxon>
        <taxon>Pseudomonadota</taxon>
        <taxon>Gammaproteobacteria</taxon>
        <taxon>Oceanospirillales</taxon>
        <taxon>Endozoicomonadaceae</taxon>
        <taxon>Candidatus Endonucleibacter</taxon>
    </lineage>
</organism>
<evidence type="ECO:0000256" key="4">
    <source>
        <dbReference type="ARBA" id="ARBA00022989"/>
    </source>
</evidence>
<evidence type="ECO:0000313" key="9">
    <source>
        <dbReference type="Proteomes" id="UP001178148"/>
    </source>
</evidence>
<name>A0AA90NN34_9GAMM</name>
<keyword evidence="3" id="KW-0677">Repeat</keyword>
<keyword evidence="6" id="KW-1015">Disulfide bond</keyword>
<keyword evidence="2 7" id="KW-0812">Transmembrane</keyword>
<comment type="subcellular location">
    <subcellularLocation>
        <location evidence="1">Membrane</location>
        <topology evidence="1">Single-pass membrane protein</topology>
    </subcellularLocation>
</comment>
<feature type="transmembrane region" description="Helical" evidence="7">
    <location>
        <begin position="556"/>
        <end position="574"/>
    </location>
</feature>
<accession>A0AA90NN34</accession>
<dbReference type="Proteomes" id="UP001178148">
    <property type="component" value="Unassembled WGS sequence"/>
</dbReference>
<dbReference type="SUPFAM" id="SSF57424">
    <property type="entry name" value="LDL receptor-like module"/>
    <property type="match status" value="4"/>
</dbReference>
<comment type="caution">
    <text evidence="8">The sequence shown here is derived from an EMBL/GenBank/DDBJ whole genome shotgun (WGS) entry which is preliminary data.</text>
</comment>
<dbReference type="GO" id="GO:0005886">
    <property type="term" value="C:plasma membrane"/>
    <property type="evidence" value="ECO:0007669"/>
    <property type="project" value="TreeGrafter"/>
</dbReference>
<evidence type="ECO:0000256" key="1">
    <source>
        <dbReference type="ARBA" id="ARBA00004167"/>
    </source>
</evidence>
<keyword evidence="4 7" id="KW-1133">Transmembrane helix</keyword>
<dbReference type="AlphaFoldDB" id="A0AA90NN34"/>
<evidence type="ECO:0000256" key="2">
    <source>
        <dbReference type="ARBA" id="ARBA00022692"/>
    </source>
</evidence>
<dbReference type="SMART" id="SM00192">
    <property type="entry name" value="LDLa"/>
    <property type="match status" value="5"/>
</dbReference>
<protein>
    <submittedName>
        <fullName evidence="8">Low-density lipoprotein receptor class A repeat-containing protein</fullName>
    </submittedName>
</protein>
<keyword evidence="8" id="KW-0675">Receptor</keyword>
<evidence type="ECO:0000256" key="5">
    <source>
        <dbReference type="ARBA" id="ARBA00023136"/>
    </source>
</evidence>
<dbReference type="Pfam" id="PF00057">
    <property type="entry name" value="Ldl_recept_a"/>
    <property type="match status" value="1"/>
</dbReference>
<reference evidence="8 9" key="1">
    <citation type="journal article" date="2023" name="bioRxiv">
        <title>An intranuclear bacterial parasite of deep-sea mussels expresses apoptosis inhibitors acquired from its host.</title>
        <authorList>
            <person name="Gonzalez Porras M.A."/>
            <person name="Assie A."/>
            <person name="Tietjen M."/>
            <person name="Violette M."/>
            <person name="Kleiner M."/>
            <person name="Gruber-Vodicka H."/>
            <person name="Dubilier N."/>
            <person name="Leisch N."/>
        </authorList>
    </citation>
    <scope>NUCLEOTIDE SEQUENCE [LARGE SCALE GENOMIC DNA]</scope>
    <source>
        <strain evidence="8">IAP13</strain>
    </source>
</reference>
<evidence type="ECO:0000256" key="6">
    <source>
        <dbReference type="ARBA" id="ARBA00023157"/>
    </source>
</evidence>
<dbReference type="CDD" id="cd00112">
    <property type="entry name" value="LDLa"/>
    <property type="match status" value="3"/>
</dbReference>
<dbReference type="EMBL" id="JASXSV010000018">
    <property type="protein sequence ID" value="MDP0589652.1"/>
    <property type="molecule type" value="Genomic_DNA"/>
</dbReference>
<dbReference type="PRINTS" id="PR00261">
    <property type="entry name" value="LDLRECEPTOR"/>
</dbReference>
<evidence type="ECO:0000256" key="7">
    <source>
        <dbReference type="SAM" id="Phobius"/>
    </source>
</evidence>
<keyword evidence="8" id="KW-0449">Lipoprotein</keyword>
<dbReference type="InterPro" id="IPR036055">
    <property type="entry name" value="LDL_receptor-like_sf"/>
</dbReference>
<sequence>MQSIVKLLLIYLSLVKFSTLKTGILLFYIDVHKRLLSRHLRLMLLLFCRNGKRLRYIKSFLWLPIMLVLLVTSLAHATNKNCQHATIQSPVTMLLNRPNSLDQCLTVLRDEPVINIHNFLKDIVWLERDDGGNNSAYKKSTFFNKRHYQKYYNLYCVLSVQYYKGQSFTSFVKYMIYNEPAKVINRPLMEALFKLCNNYQDRLGITIGNMFAEVEKQKHTDENINAFLRYKANNIKSQRQALYPEDDTVINKDSADSSANKKGWVSWFSHCSQKAVNCAQRIVRGVPSIASKTMYTSAFSELMVSPVGAVNDKFTCDDNGEILRKDVCNGHNDCRDRSDESVFTCCKGGESGVNNGTRFCLKNDDSGGDIFVCDDASRQTILKEKRCDGIVDCADGIDENVSVCCQDGEERINNATRICLKQGGAGEELFVCYDNMQTIVKDWRCDGYADCKDESDEKVGGINPTCFHCDDGNNGVLILGELRCNRNNDCADDSDEKINGTNPTCFHCDNETLIFGELRCNGNNDCFDGSDESWSCPTSDAAFTDAAFTDATSIKAGMLGTGVIALGAYVVMLVKYRDKKSTKGAFAWLASPITEPVRYLRRHCAYYLAPQRENNGGANRNSYCDMRSCAEVIMRPFNYLRSCCGRSPVSTEGDEEVGKFDDIYKNTNRGF</sequence>
<gene>
    <name evidence="8" type="ORF">QS748_10865</name>
</gene>
<dbReference type="PANTHER" id="PTHR24270">
    <property type="entry name" value="LOW-DENSITY LIPOPROTEIN RECEPTOR-RELATED"/>
    <property type="match status" value="1"/>
</dbReference>
<dbReference type="Gene3D" id="4.10.400.10">
    <property type="entry name" value="Low-density Lipoprotein Receptor"/>
    <property type="match status" value="4"/>
</dbReference>
<feature type="transmembrane region" description="Helical" evidence="7">
    <location>
        <begin position="6"/>
        <end position="29"/>
    </location>
</feature>
<dbReference type="InterPro" id="IPR002172">
    <property type="entry name" value="LDrepeatLR_classA_rpt"/>
</dbReference>
<evidence type="ECO:0000256" key="3">
    <source>
        <dbReference type="ARBA" id="ARBA00022737"/>
    </source>
</evidence>
<dbReference type="InterPro" id="IPR050685">
    <property type="entry name" value="LDLR"/>
</dbReference>